<organism evidence="1">
    <name type="scientific">marine metagenome</name>
    <dbReference type="NCBI Taxonomy" id="408172"/>
    <lineage>
        <taxon>unclassified sequences</taxon>
        <taxon>metagenomes</taxon>
        <taxon>ecological metagenomes</taxon>
    </lineage>
</organism>
<gene>
    <name evidence="1" type="ORF">METZ01_LOCUS417508</name>
</gene>
<feature type="non-terminal residue" evidence="1">
    <location>
        <position position="175"/>
    </location>
</feature>
<reference evidence="1" key="1">
    <citation type="submission" date="2018-05" db="EMBL/GenBank/DDBJ databases">
        <authorList>
            <person name="Lanie J.A."/>
            <person name="Ng W.-L."/>
            <person name="Kazmierczak K.M."/>
            <person name="Andrzejewski T.M."/>
            <person name="Davidsen T.M."/>
            <person name="Wayne K.J."/>
            <person name="Tettelin H."/>
            <person name="Glass J.I."/>
            <person name="Rusch D."/>
            <person name="Podicherti R."/>
            <person name="Tsui H.-C.T."/>
            <person name="Winkler M.E."/>
        </authorList>
    </citation>
    <scope>NUCLEOTIDE SEQUENCE</scope>
</reference>
<dbReference type="SUPFAM" id="SSF49265">
    <property type="entry name" value="Fibronectin type III"/>
    <property type="match status" value="1"/>
</dbReference>
<proteinExistence type="predicted"/>
<evidence type="ECO:0008006" key="2">
    <source>
        <dbReference type="Google" id="ProtNLM"/>
    </source>
</evidence>
<accession>A0A382X1A7</accession>
<dbReference type="InterPro" id="IPR013783">
    <property type="entry name" value="Ig-like_fold"/>
</dbReference>
<dbReference type="EMBL" id="UINC01164026">
    <property type="protein sequence ID" value="SVD64654.1"/>
    <property type="molecule type" value="Genomic_DNA"/>
</dbReference>
<name>A0A382X1A7_9ZZZZ</name>
<dbReference type="PANTHER" id="PTHR33307:SF6">
    <property type="entry name" value="ALPHA-RHAMNOSIDASE (EUROFUNG)-RELATED"/>
    <property type="match status" value="1"/>
</dbReference>
<dbReference type="InterPro" id="IPR036116">
    <property type="entry name" value="FN3_sf"/>
</dbReference>
<dbReference type="PANTHER" id="PTHR33307">
    <property type="entry name" value="ALPHA-RHAMNOSIDASE (EUROFUNG)"/>
    <property type="match status" value="1"/>
</dbReference>
<dbReference type="AlphaFoldDB" id="A0A382X1A7"/>
<dbReference type="Pfam" id="PF25788">
    <property type="entry name" value="Ig_Rha78A_N"/>
    <property type="match status" value="1"/>
</dbReference>
<dbReference type="Gene3D" id="2.60.40.10">
    <property type="entry name" value="Immunoglobulins"/>
    <property type="match status" value="1"/>
</dbReference>
<sequence>MRTALQPTELMIDLLTDPARGVIRNAKPAFSWVVNDTSPNAHQEAFQILVASSGERLALDEGNLWDSGEPDPGTVWKSDNQSTNVSYDGAVLDSESEYVWKVRTWNGVGNASPWSDVCTFQTGKLTDTHTTDCASLTVTEVTPKVVVRTAENRWFVDFGKAAFATIKLNVDSLDD</sequence>
<dbReference type="InterPro" id="IPR016007">
    <property type="entry name" value="Alpha_rhamnosid"/>
</dbReference>
<evidence type="ECO:0000313" key="1">
    <source>
        <dbReference type="EMBL" id="SVD64654.1"/>
    </source>
</evidence>
<protein>
    <recommendedName>
        <fullName evidence="2">Alpha-L-rhamnosidase C-terminal domain-containing protein</fullName>
    </recommendedName>
</protein>